<reference evidence="2" key="1">
    <citation type="submission" date="2015-06" db="EMBL/GenBank/DDBJ databases">
        <authorList>
            <person name="Radhakrishnan Rajesh"/>
            <person name="Underwood Anthony"/>
            <person name="Al-Shahib Ali"/>
        </authorList>
    </citation>
    <scope>NUCLEOTIDE SEQUENCE [LARGE SCALE GENOMIC DNA]</scope>
    <source>
        <strain evidence="2">P19_London_7_VIM_2_05_10</strain>
    </source>
</reference>
<gene>
    <name evidence="1" type="ORF">PAERUG_P19_London_7_VIM_2_05_10_05649</name>
</gene>
<evidence type="ECO:0000313" key="1">
    <source>
        <dbReference type="EMBL" id="CRP81513.1"/>
    </source>
</evidence>
<dbReference type="Proteomes" id="UP000045039">
    <property type="component" value="Unassembled WGS sequence"/>
</dbReference>
<comment type="caution">
    <text evidence="1">The sequence shown here is derived from an EMBL/GenBank/DDBJ whole genome shotgun (WGS) entry which is preliminary data.</text>
</comment>
<organism evidence="1 2">
    <name type="scientific">Pseudomonas aeruginosa</name>
    <dbReference type="NCBI Taxonomy" id="287"/>
    <lineage>
        <taxon>Bacteria</taxon>
        <taxon>Pseudomonadati</taxon>
        <taxon>Pseudomonadota</taxon>
        <taxon>Gammaproteobacteria</taxon>
        <taxon>Pseudomonadales</taxon>
        <taxon>Pseudomonadaceae</taxon>
        <taxon>Pseudomonas</taxon>
    </lineage>
</organism>
<sequence>MTAHTNAAVPHHDPTLLICTDVSKFGADFPATAFERRITDPIWRPTRKQVSPDTVRTWRPMDEPAWVAMNALGAFPKDLRTAAKRLLDGGLAQPEEHSIERIFAGASRQFGPEGIWCTALEIVVAHRRHARLAVDLAATHAGDGVPELLNWANYVSLLGLTSSLRNDPVPDPHVLINHLRRCLSASRLNKLLVDIQVLLDNSESMAKALRSSGLGNYRWLWSDAAGLPDVPVRFAGPNEALEWLCSSISPDGREQSMQESPRRRLRPLREMIRHGQLQLHNDAHGAAVPAAQLIRGMDDLTVGRPIREYKPAQAPSPL</sequence>
<dbReference type="RefSeq" id="WP_023442589.1">
    <property type="nucleotide sequence ID" value="NZ_CAADLS010000232.1"/>
</dbReference>
<dbReference type="AlphaFoldDB" id="A0A9P1R8L2"/>
<name>A0A9P1R8L2_PSEAI</name>
<dbReference type="EMBL" id="CVVU01000245">
    <property type="protein sequence ID" value="CRP81513.1"/>
    <property type="molecule type" value="Genomic_DNA"/>
</dbReference>
<dbReference type="GeneID" id="42591679"/>
<accession>A0A9P1R8L2</accession>
<proteinExistence type="predicted"/>
<evidence type="ECO:0000313" key="2">
    <source>
        <dbReference type="Proteomes" id="UP000045039"/>
    </source>
</evidence>
<protein>
    <submittedName>
        <fullName evidence="1">Uncharacterized protein</fullName>
    </submittedName>
</protein>